<sequence length="59" mass="6697">MNSMLSLMSSDRGRETNGQINTHLRHSPRRALIIQGKVCGRVQLWLMDGASERFLPQCV</sequence>
<reference evidence="2" key="1">
    <citation type="journal article" date="2023" name="Science">
        <title>Genome structures resolve the early diversification of teleost fishes.</title>
        <authorList>
            <person name="Parey E."/>
            <person name="Louis A."/>
            <person name="Montfort J."/>
            <person name="Bouchez O."/>
            <person name="Roques C."/>
            <person name="Iampietro C."/>
            <person name="Lluch J."/>
            <person name="Castinel A."/>
            <person name="Donnadieu C."/>
            <person name="Desvignes T."/>
            <person name="Floi Bucao C."/>
            <person name="Jouanno E."/>
            <person name="Wen M."/>
            <person name="Mejri S."/>
            <person name="Dirks R."/>
            <person name="Jansen H."/>
            <person name="Henkel C."/>
            <person name="Chen W.J."/>
            <person name="Zahm M."/>
            <person name="Cabau C."/>
            <person name="Klopp C."/>
            <person name="Thompson A.W."/>
            <person name="Robinson-Rechavi M."/>
            <person name="Braasch I."/>
            <person name="Lecointre G."/>
            <person name="Bobe J."/>
            <person name="Postlethwait J.H."/>
            <person name="Berthelot C."/>
            <person name="Roest Crollius H."/>
            <person name="Guiguen Y."/>
        </authorList>
    </citation>
    <scope>NUCLEOTIDE SEQUENCE</scope>
    <source>
        <strain evidence="2">WJC10195</strain>
    </source>
</reference>
<feature type="region of interest" description="Disordered" evidence="1">
    <location>
        <begin position="1"/>
        <end position="23"/>
    </location>
</feature>
<keyword evidence="3" id="KW-1185">Reference proteome</keyword>
<name>A0A9Q1FBS3_SYNKA</name>
<proteinExistence type="predicted"/>
<gene>
    <name evidence="2" type="ORF">SKAU_G00182220</name>
</gene>
<dbReference type="AlphaFoldDB" id="A0A9Q1FBS3"/>
<comment type="caution">
    <text evidence="2">The sequence shown here is derived from an EMBL/GenBank/DDBJ whole genome shotgun (WGS) entry which is preliminary data.</text>
</comment>
<dbReference type="Proteomes" id="UP001152622">
    <property type="component" value="Chromosome 6"/>
</dbReference>
<organism evidence="2 3">
    <name type="scientific">Synaphobranchus kaupii</name>
    <name type="common">Kaup's arrowtooth eel</name>
    <dbReference type="NCBI Taxonomy" id="118154"/>
    <lineage>
        <taxon>Eukaryota</taxon>
        <taxon>Metazoa</taxon>
        <taxon>Chordata</taxon>
        <taxon>Craniata</taxon>
        <taxon>Vertebrata</taxon>
        <taxon>Euteleostomi</taxon>
        <taxon>Actinopterygii</taxon>
        <taxon>Neopterygii</taxon>
        <taxon>Teleostei</taxon>
        <taxon>Anguilliformes</taxon>
        <taxon>Synaphobranchidae</taxon>
        <taxon>Synaphobranchus</taxon>
    </lineage>
</organism>
<protein>
    <submittedName>
        <fullName evidence="2">Uncharacterized protein</fullName>
    </submittedName>
</protein>
<dbReference type="EMBL" id="JAINUF010000006">
    <property type="protein sequence ID" value="KAJ8355428.1"/>
    <property type="molecule type" value="Genomic_DNA"/>
</dbReference>
<evidence type="ECO:0000256" key="1">
    <source>
        <dbReference type="SAM" id="MobiDB-lite"/>
    </source>
</evidence>
<accession>A0A9Q1FBS3</accession>
<evidence type="ECO:0000313" key="3">
    <source>
        <dbReference type="Proteomes" id="UP001152622"/>
    </source>
</evidence>
<evidence type="ECO:0000313" key="2">
    <source>
        <dbReference type="EMBL" id="KAJ8355428.1"/>
    </source>
</evidence>